<feature type="transmembrane region" description="Helical" evidence="2">
    <location>
        <begin position="613"/>
        <end position="634"/>
    </location>
</feature>
<name>A0A2S1QXZ0_9FLAO</name>
<feature type="transmembrane region" description="Helical" evidence="2">
    <location>
        <begin position="152"/>
        <end position="169"/>
    </location>
</feature>
<dbReference type="EMBL" id="CP029186">
    <property type="protein sequence ID" value="AWH85255.1"/>
    <property type="molecule type" value="Genomic_DNA"/>
</dbReference>
<feature type="transmembrane region" description="Helical" evidence="2">
    <location>
        <begin position="395"/>
        <end position="416"/>
    </location>
</feature>
<evidence type="ECO:0000313" key="4">
    <source>
        <dbReference type="Proteomes" id="UP000244929"/>
    </source>
</evidence>
<evidence type="ECO:0000256" key="1">
    <source>
        <dbReference type="SAM" id="MobiDB-lite"/>
    </source>
</evidence>
<feature type="transmembrane region" description="Helical" evidence="2">
    <location>
        <begin position="314"/>
        <end position="331"/>
    </location>
</feature>
<feature type="transmembrane region" description="Helical" evidence="2">
    <location>
        <begin position="6"/>
        <end position="24"/>
    </location>
</feature>
<keyword evidence="2" id="KW-0472">Membrane</keyword>
<feature type="transmembrane region" description="Helical" evidence="2">
    <location>
        <begin position="795"/>
        <end position="812"/>
    </location>
</feature>
<proteinExistence type="predicted"/>
<reference evidence="3 4" key="1">
    <citation type="submission" date="2018-04" db="EMBL/GenBank/DDBJ databases">
        <title>Genome sequencing of Flavobacterium sp. HYN0059.</title>
        <authorList>
            <person name="Yi H."/>
            <person name="Baek C."/>
        </authorList>
    </citation>
    <scope>NUCLEOTIDE SEQUENCE [LARGE SCALE GENOMIC DNA]</scope>
    <source>
        <strain evidence="3 4">HYN0059</strain>
    </source>
</reference>
<feature type="transmembrane region" description="Helical" evidence="2">
    <location>
        <begin position="766"/>
        <end position="783"/>
    </location>
</feature>
<feature type="transmembrane region" description="Helical" evidence="2">
    <location>
        <begin position="425"/>
        <end position="443"/>
    </location>
</feature>
<dbReference type="RefSeq" id="WP_108777959.1">
    <property type="nucleotide sequence ID" value="NZ_CP029186.1"/>
</dbReference>
<feature type="compositionally biased region" description="Pro residues" evidence="1">
    <location>
        <begin position="60"/>
        <end position="69"/>
    </location>
</feature>
<dbReference type="AlphaFoldDB" id="A0A2S1QXZ0"/>
<feature type="transmembrane region" description="Helical" evidence="2">
    <location>
        <begin position="210"/>
        <end position="228"/>
    </location>
</feature>
<feature type="region of interest" description="Disordered" evidence="1">
    <location>
        <begin position="55"/>
        <end position="93"/>
    </location>
</feature>
<protein>
    <submittedName>
        <fullName evidence="3">DUF2339 domain-containing protein</fullName>
    </submittedName>
</protein>
<feature type="transmembrane region" description="Helical" evidence="2">
    <location>
        <begin position="337"/>
        <end position="357"/>
    </location>
</feature>
<dbReference type="OrthoDB" id="666059at2"/>
<feature type="compositionally biased region" description="Basic and acidic residues" evidence="1">
    <location>
        <begin position="70"/>
        <end position="82"/>
    </location>
</feature>
<feature type="transmembrane region" description="Helical" evidence="2">
    <location>
        <begin position="181"/>
        <end position="198"/>
    </location>
</feature>
<evidence type="ECO:0000256" key="2">
    <source>
        <dbReference type="SAM" id="Phobius"/>
    </source>
</evidence>
<feature type="transmembrane region" description="Helical" evidence="2">
    <location>
        <begin position="234"/>
        <end position="255"/>
    </location>
</feature>
<dbReference type="InterPro" id="IPR019286">
    <property type="entry name" value="DUF2339_TM"/>
</dbReference>
<dbReference type="Pfam" id="PF10101">
    <property type="entry name" value="DUF2339"/>
    <property type="match status" value="1"/>
</dbReference>
<feature type="transmembrane region" description="Helical" evidence="2">
    <location>
        <begin position="548"/>
        <end position="566"/>
    </location>
</feature>
<feature type="transmembrane region" description="Helical" evidence="2">
    <location>
        <begin position="741"/>
        <end position="759"/>
    </location>
</feature>
<feature type="transmembrane region" description="Helical" evidence="2">
    <location>
        <begin position="449"/>
        <end position="466"/>
    </location>
</feature>
<feature type="transmembrane region" description="Helical" evidence="2">
    <location>
        <begin position="478"/>
        <end position="497"/>
    </location>
</feature>
<dbReference type="Proteomes" id="UP000244929">
    <property type="component" value="Chromosome"/>
</dbReference>
<feature type="transmembrane region" description="Helical" evidence="2">
    <location>
        <begin position="262"/>
        <end position="278"/>
    </location>
</feature>
<keyword evidence="2" id="KW-0812">Transmembrane</keyword>
<dbReference type="PANTHER" id="PTHR38434">
    <property type="entry name" value="BLL2549 PROTEIN"/>
    <property type="match status" value="1"/>
</dbReference>
<feature type="transmembrane region" description="Helical" evidence="2">
    <location>
        <begin position="369"/>
        <end position="389"/>
    </location>
</feature>
<organism evidence="3 4">
    <name type="scientific">Flavobacterium album</name>
    <dbReference type="NCBI Taxonomy" id="2175091"/>
    <lineage>
        <taxon>Bacteria</taxon>
        <taxon>Pseudomonadati</taxon>
        <taxon>Bacteroidota</taxon>
        <taxon>Flavobacteriia</taxon>
        <taxon>Flavobacteriales</taxon>
        <taxon>Flavobacteriaceae</taxon>
        <taxon>Flavobacterium</taxon>
    </lineage>
</organism>
<feature type="transmembrane region" description="Helical" evidence="2">
    <location>
        <begin position="284"/>
        <end position="302"/>
    </location>
</feature>
<feature type="transmembrane region" description="Helical" evidence="2">
    <location>
        <begin position="686"/>
        <end position="706"/>
    </location>
</feature>
<dbReference type="PANTHER" id="PTHR38434:SF1">
    <property type="entry name" value="BLL2549 PROTEIN"/>
    <property type="match status" value="1"/>
</dbReference>
<feature type="transmembrane region" description="Helical" evidence="2">
    <location>
        <begin position="578"/>
        <end position="601"/>
    </location>
</feature>
<accession>A0A2S1QXZ0</accession>
<dbReference type="KEGG" id="falb:HYN59_09045"/>
<gene>
    <name evidence="3" type="ORF">HYN59_09045</name>
</gene>
<feature type="transmembrane region" description="Helical" evidence="2">
    <location>
        <begin position="646"/>
        <end position="666"/>
    </location>
</feature>
<keyword evidence="4" id="KW-1185">Reference proteome</keyword>
<keyword evidence="2" id="KW-1133">Transmembrane helix</keyword>
<evidence type="ECO:0000313" key="3">
    <source>
        <dbReference type="EMBL" id="AWH85255.1"/>
    </source>
</evidence>
<feature type="transmembrane region" description="Helical" evidence="2">
    <location>
        <begin position="509"/>
        <end position="527"/>
    </location>
</feature>
<sequence length="834" mass="94520">MEYILMIVLVVVFIIFLNTLSSKIDRLKDSLFETNRKLDYHTRLLEKFQATAEKAFEPAPSKPAPQPEIPKPHPEKPVEQPRTEPFPEAQAPILPKPQPIPESVLRPAAIQQPRPAETNTPRPNVVLPPQKSWWEKFKEQNPDMEKFIGENLINKIGILILVLGISYFVKFAIDKDWINEPARVGIGILAGGIVMLVAHKLRVNYKAFSSVLVAGAMSIFYFTIAVAFHDYQLFSQTVAFIIMVAITGFSAFLSVSYDRMELAALTLIGGFAVPFMVSTGSGNYIVLFSYITILNVGILAIAYYKKWNFINLQAYVFTILFYGGWLFTIIGTENAPYQGALAFGFVFYFVFILMNIINNVRNKTAFSNMQLSILVSNTFLFYAAGMAILESSMPQYKGMFTLLLGVFNFCFSWLLYKKLDIDQKVIYILIGLTLTFVTLAIPIQFEGNYITLFWSAEAVLLMWLAQKSKIESFRFGSAIVHALMLISLVMDWLNIYFDTEPLNVIINPAFMTSVFSIASCIGILLLLKRDSGIYKLYGIPFNVANYRKFVQIFTLLLVYVAGFLELNYQTDYYLESTYAAYSLLVLYHLVFCIIFIHTYCLGKSALRKQMGTLIGIINIVAFILLFSRLAYYEVEDYLDMGIKSRLGYWLHFVLLALVLYTATLVYKMNKEVVLQQFGSKKALPWVSVFLLVYLASSELMLHWLAITLDPVPLATEHSGTSIHSMAAYEHIAAMRSQVIKTGYPILWGVIACLLLVVGIKKQLKSIRIAALILLGLTIAKLFIYDIRNVSETGKIIAFILLGILILVISFVYQKVKRLVIEDKPENERNDDETV</sequence>